<dbReference type="AlphaFoldDB" id="A0A9N7Z0P3"/>
<sequence length="314" mass="34027">MTPPVHVHWPLLLELHCRSPAGYVQAAGPGTTGPAEDPSPRCPTTLIWTAAERHHGGRRKLQSVLGDTFEYENLCTDPIPRLFIWVDPSWTQSQDSLCFSDDWSSKEEMVSETVSGKETGLRASLWPPGSLHLAAEDMAPVVMFKVELCTETGGVAPGRKEQIRPFTLQPRSRVLLPHSWWAAARLSVRTVRGMAPAAAASELLLHLLKVLTAPPAHCSSCTSCSLHHLHTAPPAHCSSYTSCSLHHLFLLHLLLTAPPVHCVSCTSCTLFLLHLLLTAPPAPCSSCTSCSLHHLHPVPPAPPAGAHCSSCTHR</sequence>
<protein>
    <submittedName>
        <fullName evidence="1">Uncharacterized protein</fullName>
    </submittedName>
</protein>
<name>A0A9N7Z0P3_PLEPL</name>
<evidence type="ECO:0000313" key="1">
    <source>
        <dbReference type="EMBL" id="CAB1444627.1"/>
    </source>
</evidence>
<organism evidence="1 2">
    <name type="scientific">Pleuronectes platessa</name>
    <name type="common">European plaice</name>
    <dbReference type="NCBI Taxonomy" id="8262"/>
    <lineage>
        <taxon>Eukaryota</taxon>
        <taxon>Metazoa</taxon>
        <taxon>Chordata</taxon>
        <taxon>Craniata</taxon>
        <taxon>Vertebrata</taxon>
        <taxon>Euteleostomi</taxon>
        <taxon>Actinopterygii</taxon>
        <taxon>Neopterygii</taxon>
        <taxon>Teleostei</taxon>
        <taxon>Neoteleostei</taxon>
        <taxon>Acanthomorphata</taxon>
        <taxon>Carangaria</taxon>
        <taxon>Pleuronectiformes</taxon>
        <taxon>Pleuronectoidei</taxon>
        <taxon>Pleuronectidae</taxon>
        <taxon>Pleuronectes</taxon>
    </lineage>
</organism>
<evidence type="ECO:0000313" key="2">
    <source>
        <dbReference type="Proteomes" id="UP001153269"/>
    </source>
</evidence>
<dbReference type="Proteomes" id="UP001153269">
    <property type="component" value="Unassembled WGS sequence"/>
</dbReference>
<reference evidence="1" key="1">
    <citation type="submission" date="2020-03" db="EMBL/GenBank/DDBJ databases">
        <authorList>
            <person name="Weist P."/>
        </authorList>
    </citation>
    <scope>NUCLEOTIDE SEQUENCE</scope>
</reference>
<proteinExistence type="predicted"/>
<gene>
    <name evidence="1" type="ORF">PLEPLA_LOCUS32343</name>
</gene>
<accession>A0A9N7Z0P3</accession>
<dbReference type="EMBL" id="CADEAL010003413">
    <property type="protein sequence ID" value="CAB1444627.1"/>
    <property type="molecule type" value="Genomic_DNA"/>
</dbReference>
<keyword evidence="2" id="KW-1185">Reference proteome</keyword>
<comment type="caution">
    <text evidence="1">The sequence shown here is derived from an EMBL/GenBank/DDBJ whole genome shotgun (WGS) entry which is preliminary data.</text>
</comment>